<evidence type="ECO:0000313" key="2">
    <source>
        <dbReference type="Proteomes" id="UP000314294"/>
    </source>
</evidence>
<dbReference type="Proteomes" id="UP000314294">
    <property type="component" value="Unassembled WGS sequence"/>
</dbReference>
<proteinExistence type="predicted"/>
<comment type="caution">
    <text evidence="1">The sequence shown here is derived from an EMBL/GenBank/DDBJ whole genome shotgun (WGS) entry which is preliminary data.</text>
</comment>
<dbReference type="EMBL" id="SRLO01000451">
    <property type="protein sequence ID" value="TNN55586.1"/>
    <property type="molecule type" value="Genomic_DNA"/>
</dbReference>
<protein>
    <submittedName>
        <fullName evidence="1">Uncharacterized protein</fullName>
    </submittedName>
</protein>
<organism evidence="1 2">
    <name type="scientific">Liparis tanakae</name>
    <name type="common">Tanaka's snailfish</name>
    <dbReference type="NCBI Taxonomy" id="230148"/>
    <lineage>
        <taxon>Eukaryota</taxon>
        <taxon>Metazoa</taxon>
        <taxon>Chordata</taxon>
        <taxon>Craniata</taxon>
        <taxon>Vertebrata</taxon>
        <taxon>Euteleostomi</taxon>
        <taxon>Actinopterygii</taxon>
        <taxon>Neopterygii</taxon>
        <taxon>Teleostei</taxon>
        <taxon>Neoteleostei</taxon>
        <taxon>Acanthomorphata</taxon>
        <taxon>Eupercaria</taxon>
        <taxon>Perciformes</taxon>
        <taxon>Cottioidei</taxon>
        <taxon>Cottales</taxon>
        <taxon>Liparidae</taxon>
        <taxon>Liparis</taxon>
    </lineage>
</organism>
<gene>
    <name evidence="1" type="ORF">EYF80_034183</name>
</gene>
<evidence type="ECO:0000313" key="1">
    <source>
        <dbReference type="EMBL" id="TNN55586.1"/>
    </source>
</evidence>
<accession>A0A4Z2GQ57</accession>
<name>A0A4Z2GQ57_9TELE</name>
<reference evidence="1 2" key="1">
    <citation type="submission" date="2019-03" db="EMBL/GenBank/DDBJ databases">
        <title>First draft genome of Liparis tanakae, snailfish: a comprehensive survey of snailfish specific genes.</title>
        <authorList>
            <person name="Kim W."/>
            <person name="Song I."/>
            <person name="Jeong J.-H."/>
            <person name="Kim D."/>
            <person name="Kim S."/>
            <person name="Ryu S."/>
            <person name="Song J.Y."/>
            <person name="Lee S.K."/>
        </authorList>
    </citation>
    <scope>NUCLEOTIDE SEQUENCE [LARGE SCALE GENOMIC DNA]</scope>
    <source>
        <tissue evidence="1">Muscle</tissue>
    </source>
</reference>
<sequence length="60" mass="6209">MLAVGAGCAAAGAWKAAAAGTLMPTPGQEEHKRNEVKSAVMQREDNTPSLVFELAAFPPL</sequence>
<keyword evidence="2" id="KW-1185">Reference proteome</keyword>
<dbReference type="AlphaFoldDB" id="A0A4Z2GQ57"/>